<evidence type="ECO:0000313" key="3">
    <source>
        <dbReference type="Proteomes" id="UP000467249"/>
    </source>
</evidence>
<dbReference type="KEGG" id="many:MANY_47460"/>
<keyword evidence="3" id="KW-1185">Reference proteome</keyword>
<dbReference type="EMBL" id="AP022620">
    <property type="protein sequence ID" value="BBZ79409.1"/>
    <property type="molecule type" value="Genomic_DNA"/>
</dbReference>
<keyword evidence="1" id="KW-0472">Membrane</keyword>
<dbReference type="RefSeq" id="WP_163806570.1">
    <property type="nucleotide sequence ID" value="NZ_AP022620.1"/>
</dbReference>
<evidence type="ECO:0000256" key="1">
    <source>
        <dbReference type="SAM" id="Phobius"/>
    </source>
</evidence>
<feature type="transmembrane region" description="Helical" evidence="1">
    <location>
        <begin position="58"/>
        <end position="77"/>
    </location>
</feature>
<evidence type="ECO:0008006" key="4">
    <source>
        <dbReference type="Google" id="ProtNLM"/>
    </source>
</evidence>
<protein>
    <recommendedName>
        <fullName evidence="4">DUF4345 domain-containing protein</fullName>
    </recommendedName>
</protein>
<reference evidence="2 3" key="1">
    <citation type="journal article" date="2019" name="Emerg. Microbes Infect.">
        <title>Comprehensive subspecies identification of 175 nontuberculous mycobacteria species based on 7547 genomic profiles.</title>
        <authorList>
            <person name="Matsumoto Y."/>
            <person name="Kinjo T."/>
            <person name="Motooka D."/>
            <person name="Nabeya D."/>
            <person name="Jung N."/>
            <person name="Uechi K."/>
            <person name="Horii T."/>
            <person name="Iida T."/>
            <person name="Fujita J."/>
            <person name="Nakamura S."/>
        </authorList>
    </citation>
    <scope>NUCLEOTIDE SEQUENCE [LARGE SCALE GENOMIC DNA]</scope>
    <source>
        <strain evidence="2 3">JCM 30275</strain>
    </source>
</reference>
<accession>A0A6N4WE87</accession>
<feature type="transmembrane region" description="Helical" evidence="1">
    <location>
        <begin position="97"/>
        <end position="116"/>
    </location>
</feature>
<sequence length="128" mass="13570">MTHLRTVGIVVALVVSAVSHGYLYLQGYRHIPLVGFGFLALTSVFVALAVLITVGGPVWLRLAGATVALAALGAFVMSRTVGLLGFVERGWQPQPHALISVFAELTVVGLTVWSRWGVDFGAGRPDDV</sequence>
<keyword evidence="1" id="KW-1133">Transmembrane helix</keyword>
<organism evidence="2 3">
    <name type="scientific">Mycolicibacterium anyangense</name>
    <dbReference type="NCBI Taxonomy" id="1431246"/>
    <lineage>
        <taxon>Bacteria</taxon>
        <taxon>Bacillati</taxon>
        <taxon>Actinomycetota</taxon>
        <taxon>Actinomycetes</taxon>
        <taxon>Mycobacteriales</taxon>
        <taxon>Mycobacteriaceae</taxon>
        <taxon>Mycolicibacterium</taxon>
    </lineage>
</organism>
<name>A0A6N4WE87_9MYCO</name>
<feature type="transmembrane region" description="Helical" evidence="1">
    <location>
        <begin position="6"/>
        <end position="25"/>
    </location>
</feature>
<dbReference type="AlphaFoldDB" id="A0A6N4WE87"/>
<gene>
    <name evidence="2" type="ORF">MANY_47460</name>
</gene>
<dbReference type="Proteomes" id="UP000467249">
    <property type="component" value="Chromosome"/>
</dbReference>
<feature type="transmembrane region" description="Helical" evidence="1">
    <location>
        <begin position="32"/>
        <end position="52"/>
    </location>
</feature>
<keyword evidence="1" id="KW-0812">Transmembrane</keyword>
<evidence type="ECO:0000313" key="2">
    <source>
        <dbReference type="EMBL" id="BBZ79409.1"/>
    </source>
</evidence>
<proteinExistence type="predicted"/>